<dbReference type="Proteomes" id="UP001499854">
    <property type="component" value="Unassembled WGS sequence"/>
</dbReference>
<protein>
    <submittedName>
        <fullName evidence="1">Uncharacterized protein</fullName>
    </submittedName>
</protein>
<gene>
    <name evidence="1" type="ORF">GCM10009838_37420</name>
</gene>
<sequence length="113" mass="12572">MPSKPEPKKRPLHLIGELPAALPADNDSFFGLESIEDPLQLLSRSTELADAFRSSARRAENYQAVAAARLTDPRRFDRMPVADLALLTGWTEEYAAKMAEYGRTLVDKGAPWD</sequence>
<comment type="caution">
    <text evidence="1">The sequence shown here is derived from an EMBL/GenBank/DDBJ whole genome shotgun (WGS) entry which is preliminary data.</text>
</comment>
<name>A0ABN2RSZ7_9ACTN</name>
<proteinExistence type="predicted"/>
<accession>A0ABN2RSZ7</accession>
<dbReference type="EMBL" id="BAAAQM010000020">
    <property type="protein sequence ID" value="GAA1973997.1"/>
    <property type="molecule type" value="Genomic_DNA"/>
</dbReference>
<evidence type="ECO:0000313" key="2">
    <source>
        <dbReference type="Proteomes" id="UP001499854"/>
    </source>
</evidence>
<reference evidence="1 2" key="1">
    <citation type="journal article" date="2019" name="Int. J. Syst. Evol. Microbiol.">
        <title>The Global Catalogue of Microorganisms (GCM) 10K type strain sequencing project: providing services to taxonomists for standard genome sequencing and annotation.</title>
        <authorList>
            <consortium name="The Broad Institute Genomics Platform"/>
            <consortium name="The Broad Institute Genome Sequencing Center for Infectious Disease"/>
            <person name="Wu L."/>
            <person name="Ma J."/>
        </authorList>
    </citation>
    <scope>NUCLEOTIDE SEQUENCE [LARGE SCALE GENOMIC DNA]</scope>
    <source>
        <strain evidence="1 2">JCM 16013</strain>
    </source>
</reference>
<organism evidence="1 2">
    <name type="scientific">Catenulispora subtropica</name>
    <dbReference type="NCBI Taxonomy" id="450798"/>
    <lineage>
        <taxon>Bacteria</taxon>
        <taxon>Bacillati</taxon>
        <taxon>Actinomycetota</taxon>
        <taxon>Actinomycetes</taxon>
        <taxon>Catenulisporales</taxon>
        <taxon>Catenulisporaceae</taxon>
        <taxon>Catenulispora</taxon>
    </lineage>
</organism>
<evidence type="ECO:0000313" key="1">
    <source>
        <dbReference type="EMBL" id="GAA1973997.1"/>
    </source>
</evidence>
<keyword evidence="2" id="KW-1185">Reference proteome</keyword>
<dbReference type="RefSeq" id="WP_344658329.1">
    <property type="nucleotide sequence ID" value="NZ_BAAAQM010000020.1"/>
</dbReference>